<name>A0A3S4QWJ2_9ACAR</name>
<dbReference type="InterPro" id="IPR040436">
    <property type="entry name" value="Disconnected-like"/>
</dbReference>
<reference evidence="1 2" key="1">
    <citation type="journal article" date="2018" name="Gigascience">
        <title>Genomes of trombidid mites reveal novel predicted allergens and laterally-transferred genes associated with secondary metabolism.</title>
        <authorList>
            <person name="Dong X."/>
            <person name="Chaisiri K."/>
            <person name="Xia D."/>
            <person name="Armstrong S.D."/>
            <person name="Fang Y."/>
            <person name="Donnelly M.J."/>
            <person name="Kadowaki T."/>
            <person name="McGarry J.W."/>
            <person name="Darby A.C."/>
            <person name="Makepeace B.L."/>
        </authorList>
    </citation>
    <scope>NUCLEOTIDE SEQUENCE [LARGE SCALE GENOMIC DNA]</scope>
    <source>
        <strain evidence="1">UoL-WK</strain>
    </source>
</reference>
<dbReference type="GO" id="GO:0006355">
    <property type="term" value="P:regulation of DNA-templated transcription"/>
    <property type="evidence" value="ECO:0007669"/>
    <property type="project" value="TreeGrafter"/>
</dbReference>
<accession>A0A3S4QWJ2</accession>
<keyword evidence="2" id="KW-1185">Reference proteome</keyword>
<dbReference type="OrthoDB" id="10070972at2759"/>
<dbReference type="Proteomes" id="UP000285301">
    <property type="component" value="Unassembled WGS sequence"/>
</dbReference>
<protein>
    <submittedName>
        <fullName evidence="1">Uncharacterized protein</fullName>
    </submittedName>
</protein>
<sequence>MLHTERASEERSLAANTCPDSQELFAGAALSSRLIYCGSNGHVPLIALCLRVRRKRNVLFTASLLIKMLACSRPKAAIALGKLALPNLCNSHETENIEANTAFDIASLVLYGTNAVPIRLKILLDKLLYKLSESDLRQLLHGFGWTPDDYRRGYIQQQLSLGGPSTGPLSL</sequence>
<evidence type="ECO:0000313" key="1">
    <source>
        <dbReference type="EMBL" id="RWS08604.1"/>
    </source>
</evidence>
<comment type="caution">
    <text evidence="1">The sequence shown here is derived from an EMBL/GenBank/DDBJ whole genome shotgun (WGS) entry which is preliminary data.</text>
</comment>
<proteinExistence type="predicted"/>
<dbReference type="AlphaFoldDB" id="A0A3S4QWJ2"/>
<gene>
    <name evidence="1" type="ORF">B4U79_02358</name>
</gene>
<organism evidence="1 2">
    <name type="scientific">Dinothrombium tinctorium</name>
    <dbReference type="NCBI Taxonomy" id="1965070"/>
    <lineage>
        <taxon>Eukaryota</taxon>
        <taxon>Metazoa</taxon>
        <taxon>Ecdysozoa</taxon>
        <taxon>Arthropoda</taxon>
        <taxon>Chelicerata</taxon>
        <taxon>Arachnida</taxon>
        <taxon>Acari</taxon>
        <taxon>Acariformes</taxon>
        <taxon>Trombidiformes</taxon>
        <taxon>Prostigmata</taxon>
        <taxon>Anystina</taxon>
        <taxon>Parasitengona</taxon>
        <taxon>Trombidioidea</taxon>
        <taxon>Trombidiidae</taxon>
        <taxon>Dinothrombium</taxon>
    </lineage>
</organism>
<dbReference type="EMBL" id="NCKU01002890">
    <property type="protein sequence ID" value="RWS08604.1"/>
    <property type="molecule type" value="Genomic_DNA"/>
</dbReference>
<dbReference type="PANTHER" id="PTHR15021:SF0">
    <property type="entry name" value="DISCO-RELATED, ISOFORM A-RELATED"/>
    <property type="match status" value="1"/>
</dbReference>
<dbReference type="GO" id="GO:0005634">
    <property type="term" value="C:nucleus"/>
    <property type="evidence" value="ECO:0007669"/>
    <property type="project" value="TreeGrafter"/>
</dbReference>
<dbReference type="PANTHER" id="PTHR15021">
    <property type="entry name" value="DISCONNECTED-RELATED"/>
    <property type="match status" value="1"/>
</dbReference>
<evidence type="ECO:0000313" key="2">
    <source>
        <dbReference type="Proteomes" id="UP000285301"/>
    </source>
</evidence>